<accession>U4KXX5</accession>
<dbReference type="Proteomes" id="UP000018144">
    <property type="component" value="Unassembled WGS sequence"/>
</dbReference>
<feature type="compositionally biased region" description="Basic and acidic residues" evidence="1">
    <location>
        <begin position="114"/>
        <end position="129"/>
    </location>
</feature>
<dbReference type="AlphaFoldDB" id="U4KXX5"/>
<evidence type="ECO:0000313" key="2">
    <source>
        <dbReference type="EMBL" id="CCX06385.1"/>
    </source>
</evidence>
<feature type="compositionally biased region" description="Gly residues" evidence="1">
    <location>
        <begin position="144"/>
        <end position="172"/>
    </location>
</feature>
<feature type="region of interest" description="Disordered" evidence="1">
    <location>
        <begin position="36"/>
        <end position="174"/>
    </location>
</feature>
<feature type="compositionally biased region" description="Low complexity" evidence="1">
    <location>
        <begin position="36"/>
        <end position="72"/>
    </location>
</feature>
<feature type="compositionally biased region" description="Polar residues" evidence="1">
    <location>
        <begin position="82"/>
        <end position="91"/>
    </location>
</feature>
<proteinExistence type="predicted"/>
<protein>
    <submittedName>
        <fullName evidence="2">Uncharacterized protein</fullName>
    </submittedName>
</protein>
<reference evidence="2 3" key="1">
    <citation type="journal article" date="2013" name="PLoS Genet.">
        <title>The genome and development-dependent transcriptomes of Pyronema confluens: a window into fungal evolution.</title>
        <authorList>
            <person name="Traeger S."/>
            <person name="Altegoer F."/>
            <person name="Freitag M."/>
            <person name="Gabaldon T."/>
            <person name="Kempken F."/>
            <person name="Kumar A."/>
            <person name="Marcet-Houben M."/>
            <person name="Poggeler S."/>
            <person name="Stajich J.E."/>
            <person name="Nowrousian M."/>
        </authorList>
    </citation>
    <scope>NUCLEOTIDE SEQUENCE [LARGE SCALE GENOMIC DNA]</scope>
    <source>
        <strain evidence="3">CBS 100304</strain>
        <tissue evidence="2">Vegetative mycelium</tissue>
    </source>
</reference>
<evidence type="ECO:0000313" key="3">
    <source>
        <dbReference type="Proteomes" id="UP000018144"/>
    </source>
</evidence>
<sequence>MPRHPKRREHKRDYRVIGNLSRRKMPSLISFLRIGSLKSKPTDTSSTTTTAAPAAAALTTPVPVRSSVGTVSGRRRVSSSPAQPQLATTQQSRDRNSLPVSIPQRAVSQSLHSQGHETIEERVMRKSHDTAPLWRSPANFSVSNGGGAQGSTKGGDGGGYRSGTTGGGGGMVDTGVNQQNAQGAAFAAAGAVMMSGAFS</sequence>
<evidence type="ECO:0000256" key="1">
    <source>
        <dbReference type="SAM" id="MobiDB-lite"/>
    </source>
</evidence>
<gene>
    <name evidence="2" type="ORF">PCON_05972</name>
</gene>
<dbReference type="EMBL" id="HF935287">
    <property type="protein sequence ID" value="CCX06385.1"/>
    <property type="molecule type" value="Genomic_DNA"/>
</dbReference>
<keyword evidence="3" id="KW-1185">Reference proteome</keyword>
<name>U4KXX5_PYROM</name>
<organism evidence="2 3">
    <name type="scientific">Pyronema omphalodes (strain CBS 100304)</name>
    <name type="common">Pyronema confluens</name>
    <dbReference type="NCBI Taxonomy" id="1076935"/>
    <lineage>
        <taxon>Eukaryota</taxon>
        <taxon>Fungi</taxon>
        <taxon>Dikarya</taxon>
        <taxon>Ascomycota</taxon>
        <taxon>Pezizomycotina</taxon>
        <taxon>Pezizomycetes</taxon>
        <taxon>Pezizales</taxon>
        <taxon>Pyronemataceae</taxon>
        <taxon>Pyronema</taxon>
    </lineage>
</organism>